<dbReference type="Proteomes" id="UP000252519">
    <property type="component" value="Unassembled WGS sequence"/>
</dbReference>
<gene>
    <name evidence="2" type="ORF">ANCCAN_24572</name>
</gene>
<feature type="compositionally biased region" description="Basic and acidic residues" evidence="1">
    <location>
        <begin position="53"/>
        <end position="65"/>
    </location>
</feature>
<evidence type="ECO:0000313" key="2">
    <source>
        <dbReference type="EMBL" id="RCN29668.1"/>
    </source>
</evidence>
<dbReference type="EMBL" id="JOJR01001831">
    <property type="protein sequence ID" value="RCN29668.1"/>
    <property type="molecule type" value="Genomic_DNA"/>
</dbReference>
<sequence>MGNSSSSSKVRHKSESMEIRHKKEKPDEFSTKSRSLMELGPRSKKRSIVGIKPSDRPKQPLKETRSGSTVNGLARARSMRKDLAHPISTQGREIILQCFENPHSEFGNKVGKLTSTAITLLSSACYSYTTYSYLTQYFRSASGGVMEGKRERKAKVTENENHSNLWLYSQTTQAAASQ</sequence>
<protein>
    <submittedName>
        <fullName evidence="2">Uncharacterized protein</fullName>
    </submittedName>
</protein>
<proteinExistence type="predicted"/>
<evidence type="ECO:0000256" key="1">
    <source>
        <dbReference type="SAM" id="MobiDB-lite"/>
    </source>
</evidence>
<reference evidence="2 3" key="1">
    <citation type="submission" date="2014-10" db="EMBL/GenBank/DDBJ databases">
        <title>Draft genome of the hookworm Ancylostoma caninum.</title>
        <authorList>
            <person name="Mitreva M."/>
        </authorList>
    </citation>
    <scope>NUCLEOTIDE SEQUENCE [LARGE SCALE GENOMIC DNA]</scope>
    <source>
        <strain evidence="2 3">Baltimore</strain>
    </source>
</reference>
<dbReference type="STRING" id="29170.A0A368FDJ2"/>
<dbReference type="AlphaFoldDB" id="A0A368FDJ2"/>
<feature type="compositionally biased region" description="Basic and acidic residues" evidence="1">
    <location>
        <begin position="13"/>
        <end position="31"/>
    </location>
</feature>
<comment type="caution">
    <text evidence="2">The sequence shown here is derived from an EMBL/GenBank/DDBJ whole genome shotgun (WGS) entry which is preliminary data.</text>
</comment>
<organism evidence="2 3">
    <name type="scientific">Ancylostoma caninum</name>
    <name type="common">Dog hookworm</name>
    <dbReference type="NCBI Taxonomy" id="29170"/>
    <lineage>
        <taxon>Eukaryota</taxon>
        <taxon>Metazoa</taxon>
        <taxon>Ecdysozoa</taxon>
        <taxon>Nematoda</taxon>
        <taxon>Chromadorea</taxon>
        <taxon>Rhabditida</taxon>
        <taxon>Rhabditina</taxon>
        <taxon>Rhabditomorpha</taxon>
        <taxon>Strongyloidea</taxon>
        <taxon>Ancylostomatidae</taxon>
        <taxon>Ancylostomatinae</taxon>
        <taxon>Ancylostoma</taxon>
    </lineage>
</organism>
<accession>A0A368FDJ2</accession>
<name>A0A368FDJ2_ANCCA</name>
<feature type="region of interest" description="Disordered" evidence="1">
    <location>
        <begin position="1"/>
        <end position="72"/>
    </location>
</feature>
<evidence type="ECO:0000313" key="3">
    <source>
        <dbReference type="Proteomes" id="UP000252519"/>
    </source>
</evidence>
<keyword evidence="3" id="KW-1185">Reference proteome</keyword>